<evidence type="ECO:0000256" key="2">
    <source>
        <dbReference type="ARBA" id="ARBA00022840"/>
    </source>
</evidence>
<feature type="domain" description="ABC transporter" evidence="3">
    <location>
        <begin position="14"/>
        <end position="251"/>
    </location>
</feature>
<dbReference type="InterPro" id="IPR003439">
    <property type="entry name" value="ABC_transporter-like_ATP-bd"/>
</dbReference>
<dbReference type="Proteomes" id="UP001163387">
    <property type="component" value="Chromosome"/>
</dbReference>
<organism evidence="4 5">
    <name type="scientific">Spiroplasma ixodetis</name>
    <dbReference type="NCBI Taxonomy" id="2141"/>
    <lineage>
        <taxon>Bacteria</taxon>
        <taxon>Bacillati</taxon>
        <taxon>Mycoplasmatota</taxon>
        <taxon>Mollicutes</taxon>
        <taxon>Entomoplasmatales</taxon>
        <taxon>Spiroplasmataceae</taxon>
        <taxon>Spiroplasma</taxon>
    </lineage>
</organism>
<gene>
    <name evidence="4" type="primary">rbsA</name>
    <name evidence="4" type="ORF">SHM_03610</name>
</gene>
<dbReference type="InterPro" id="IPR050107">
    <property type="entry name" value="ABC_carbohydrate_import_ATPase"/>
</dbReference>
<accession>A0ABM8BSG2</accession>
<dbReference type="CDD" id="cd03216">
    <property type="entry name" value="ABC_Carb_Monos_I"/>
    <property type="match status" value="1"/>
</dbReference>
<dbReference type="SMART" id="SM00382">
    <property type="entry name" value="AAA"/>
    <property type="match status" value="1"/>
</dbReference>
<dbReference type="InterPro" id="IPR003593">
    <property type="entry name" value="AAA+_ATPase"/>
</dbReference>
<keyword evidence="5" id="KW-1185">Reference proteome</keyword>
<dbReference type="EMBL" id="AP026933">
    <property type="protein sequence ID" value="BDT02715.1"/>
    <property type="molecule type" value="Genomic_DNA"/>
</dbReference>
<keyword evidence="2" id="KW-0067">ATP-binding</keyword>
<dbReference type="PROSITE" id="PS00211">
    <property type="entry name" value="ABC_TRANSPORTER_1"/>
    <property type="match status" value="1"/>
</dbReference>
<dbReference type="InterPro" id="IPR017871">
    <property type="entry name" value="ABC_transporter-like_CS"/>
</dbReference>
<name>A0ABM8BSG2_9MOLU</name>
<protein>
    <submittedName>
        <fullName evidence="4">Sugar ABC transporter</fullName>
    </submittedName>
</protein>
<dbReference type="SUPFAM" id="SSF52540">
    <property type="entry name" value="P-loop containing nucleoside triphosphate hydrolases"/>
    <property type="match status" value="2"/>
</dbReference>
<dbReference type="PROSITE" id="PS50893">
    <property type="entry name" value="ABC_TRANSPORTER_2"/>
    <property type="match status" value="2"/>
</dbReference>
<dbReference type="RefSeq" id="WP_281748979.1">
    <property type="nucleotide sequence ID" value="NZ_AP026933.1"/>
</dbReference>
<feature type="domain" description="ABC transporter" evidence="3">
    <location>
        <begin position="268"/>
        <end position="516"/>
    </location>
</feature>
<dbReference type="PANTHER" id="PTHR43790">
    <property type="entry name" value="CARBOHYDRATE TRANSPORT ATP-BINDING PROTEIN MG119-RELATED"/>
    <property type="match status" value="1"/>
</dbReference>
<reference evidence="4 5" key="1">
    <citation type="journal article" date="2022" name="Front. Microbiol.">
        <title>Male-killing mechanisms vary between Spiroplasma species.</title>
        <authorList>
            <person name="Arai H."/>
            <person name="Inoue M."/>
            <person name="Kageyama D."/>
        </authorList>
    </citation>
    <scope>NUCLEOTIDE SEQUENCE [LARGE SCALE GENOMIC DNA]</scope>
    <source>
        <strain evidence="5">sHm</strain>
    </source>
</reference>
<dbReference type="Pfam" id="PF00005">
    <property type="entry name" value="ABC_tran"/>
    <property type="match status" value="2"/>
</dbReference>
<dbReference type="PANTHER" id="PTHR43790:SF4">
    <property type="entry name" value="GUANOSINE IMPORT ATP-BINDING PROTEIN NUPO"/>
    <property type="match status" value="1"/>
</dbReference>
<dbReference type="InterPro" id="IPR027417">
    <property type="entry name" value="P-loop_NTPase"/>
</dbReference>
<evidence type="ECO:0000256" key="1">
    <source>
        <dbReference type="ARBA" id="ARBA00022741"/>
    </source>
</evidence>
<dbReference type="Gene3D" id="3.40.50.300">
    <property type="entry name" value="P-loop containing nucleotide triphosphate hydrolases"/>
    <property type="match status" value="2"/>
</dbReference>
<evidence type="ECO:0000313" key="5">
    <source>
        <dbReference type="Proteomes" id="UP001163387"/>
    </source>
</evidence>
<dbReference type="CDD" id="cd03215">
    <property type="entry name" value="ABC_Carb_Monos_II"/>
    <property type="match status" value="1"/>
</dbReference>
<proteinExistence type="predicted"/>
<sequence length="526" mass="58382">MQVNIEKQNLQYAVEMEGITKVFLDTIIANNNISIKIKKGEIHALVGENGAGKSTLMSILFGLYQPTKGIIKINGKEVVISGPIRAGELGIGMVHQHFKLVDNFTILQNIILGSEPVHKWQWINYKKAKSKILEISKKYKLDIKLNLKIENASVGMQQRVEILKVLYRGASIIVLDEPTAVLTPQEITSLLTIIEELRRDGKTIIFISHKLEEVKQVADNVTVIRLGKVIETFESKSKTKEEIATLMVGRDLVDIRNQGNVVLGPVLLKIDNLFVHKIGNKKSIMGLSDFSLEVKSREIVAIAGIEGNGQTELISAITGLIKPEKGDIFFGNKNMKHSSIQSLYKNGLSHIPEDRHKYGLVLDYNVIDNMVLQNISEYPFSKHGLIRSKAIQSYAQNIINNYDVRGSKSGFALVRGLSGGNQQKAVVGRELTRKHKILVVAQPTRGLDIGAIEYIHSRILDEKNEGNAVLLISYELSEVMSLADRIVVLHAGKITGNVSAKNVTREQLGLMMAGQKMLMEGNEDNV</sequence>
<evidence type="ECO:0000313" key="4">
    <source>
        <dbReference type="EMBL" id="BDT02715.1"/>
    </source>
</evidence>
<keyword evidence="1" id="KW-0547">Nucleotide-binding</keyword>
<evidence type="ECO:0000259" key="3">
    <source>
        <dbReference type="PROSITE" id="PS50893"/>
    </source>
</evidence>